<dbReference type="AlphaFoldDB" id="A0A6N7X8Q1"/>
<name>A0A6N7X8Q1_9FIRM</name>
<feature type="transmembrane region" description="Helical" evidence="2">
    <location>
        <begin position="348"/>
        <end position="372"/>
    </location>
</feature>
<accession>A0A6N7X8Q1</accession>
<keyword evidence="2" id="KW-0812">Transmembrane</keyword>
<proteinExistence type="predicted"/>
<evidence type="ECO:0000256" key="1">
    <source>
        <dbReference type="SAM" id="MobiDB-lite"/>
    </source>
</evidence>
<reference evidence="3 4" key="1">
    <citation type="submission" date="2019-08" db="EMBL/GenBank/DDBJ databases">
        <title>In-depth cultivation of the pig gut microbiome towards novel bacterial diversity and tailored functional studies.</title>
        <authorList>
            <person name="Wylensek D."/>
            <person name="Hitch T.C.A."/>
            <person name="Clavel T."/>
        </authorList>
    </citation>
    <scope>NUCLEOTIDE SEQUENCE [LARGE SCALE GENOMIC DNA]</scope>
    <source>
        <strain evidence="3 4">WCA-MUC-591-APC-4B</strain>
    </source>
</reference>
<keyword evidence="2" id="KW-1133">Transmembrane helix</keyword>
<dbReference type="RefSeq" id="WP_154554502.1">
    <property type="nucleotide sequence ID" value="NZ_VUNA01000010.1"/>
</dbReference>
<evidence type="ECO:0000256" key="2">
    <source>
        <dbReference type="SAM" id="Phobius"/>
    </source>
</evidence>
<feature type="transmembrane region" description="Helical" evidence="2">
    <location>
        <begin position="378"/>
        <end position="397"/>
    </location>
</feature>
<protein>
    <submittedName>
        <fullName evidence="3">Uncharacterized protein</fullName>
    </submittedName>
</protein>
<evidence type="ECO:0000313" key="4">
    <source>
        <dbReference type="Proteomes" id="UP000469424"/>
    </source>
</evidence>
<dbReference type="Proteomes" id="UP000469424">
    <property type="component" value="Unassembled WGS sequence"/>
</dbReference>
<evidence type="ECO:0000313" key="3">
    <source>
        <dbReference type="EMBL" id="MST70943.1"/>
    </source>
</evidence>
<comment type="caution">
    <text evidence="3">The sequence shown here is derived from an EMBL/GenBank/DDBJ whole genome shotgun (WGS) entry which is preliminary data.</text>
</comment>
<feature type="region of interest" description="Disordered" evidence="1">
    <location>
        <begin position="130"/>
        <end position="159"/>
    </location>
</feature>
<dbReference type="EMBL" id="VUNA01000010">
    <property type="protein sequence ID" value="MST70943.1"/>
    <property type="molecule type" value="Genomic_DNA"/>
</dbReference>
<keyword evidence="2" id="KW-0472">Membrane</keyword>
<gene>
    <name evidence="3" type="ORF">FYJ65_06285</name>
</gene>
<feature type="transmembrane region" description="Helical" evidence="2">
    <location>
        <begin position="315"/>
        <end position="336"/>
    </location>
</feature>
<sequence length="486" mass="52832">MQQKSEMQQGWDFATQIMGADLAAHMGMEYVSAVDAAIKQLEENINKHNYRNLGIKQLQGFMLEEWGAGTFNVDAIAADSTYRAEVLHSTVKDSVDVLMKQGGKDVGAYSAKSYADGAKSAIEQARMNPETRQASYQGQGRLVPTDQLSDAKAEASRRALRNRSIRPDVSKAYSETEEKLTDTITTKDGTKSRTATRKELEEIARESKKQDFKASEHGVTAESAIRTEYLLKQALKAGYTAAAVTVAVQLTPEIYKAIDYLIKHGELDIPQIKRMGTKGISAGAEGFLRGSVASSLKIMCDAGMLGEMFKGINPIVLGTVVALVMQTVKNSILVAAGKMSTQQMGAAFVDTVVISGGYLLGVHIGKIIGLALGFELPVVGYLLGSLIGTSFCVIYNIGKKKLISFCVDTGFTCFGLVEQNYELPEDVLKEMGIETIPIQRTQMEMTDVPRTQVTGTDIETSEYETIDITVLRRGVIGVNKIGYVPV</sequence>
<keyword evidence="4" id="KW-1185">Reference proteome</keyword>
<organism evidence="3 4">
    <name type="scientific">Mogibacterium kristiansenii</name>
    <dbReference type="NCBI Taxonomy" id="2606708"/>
    <lineage>
        <taxon>Bacteria</taxon>
        <taxon>Bacillati</taxon>
        <taxon>Bacillota</taxon>
        <taxon>Clostridia</taxon>
        <taxon>Peptostreptococcales</taxon>
        <taxon>Anaerovoracaceae</taxon>
        <taxon>Mogibacterium</taxon>
    </lineage>
</organism>